<dbReference type="STRING" id="1123281.SAMN02745180_01767"/>
<evidence type="ECO:0000313" key="2">
    <source>
        <dbReference type="Proteomes" id="UP000184389"/>
    </source>
</evidence>
<evidence type="ECO:0008006" key="3">
    <source>
        <dbReference type="Google" id="ProtNLM"/>
    </source>
</evidence>
<dbReference type="InterPro" id="IPR024479">
    <property type="entry name" value="DUF3866"/>
</dbReference>
<dbReference type="Pfam" id="PF12982">
    <property type="entry name" value="DUF3866"/>
    <property type="match status" value="1"/>
</dbReference>
<accession>A0A1M5XP76</accession>
<evidence type="ECO:0000313" key="1">
    <source>
        <dbReference type="EMBL" id="SHI01354.1"/>
    </source>
</evidence>
<sequence length="314" mass="34804">MILNTTAVELSLGTGGYHFVIFNYSNKDKELEGKGHIMKLRYTPFQLKCLTAEEEDSPYHELFNEFTGLNGSVFIVGTLHSMLAPLASMLKWFKPSLKINYIMTDGGALPIQFSNTVKSLKNKEIIDSTITIGNAFGGDIECVNIYSGLIAAKKILNSDVTIITMGPGIAGTGTKYGFSGIEQGYIIDAVNNLGGTPFIAPRISFKDDRERHRGISHHTLTSLSKACNTKGKLVIPYLTKDKDNLIREQLIAKNLFEKHNIIYEEGSDIIKALDYFNLNVSTMGRDLKEDMDYFITLGAVAKSTFLYLDGEEDV</sequence>
<proteinExistence type="predicted"/>
<dbReference type="EMBL" id="FQXR01000007">
    <property type="protein sequence ID" value="SHI01354.1"/>
    <property type="molecule type" value="Genomic_DNA"/>
</dbReference>
<protein>
    <recommendedName>
        <fullName evidence="3">DUF3866 domain-containing protein</fullName>
    </recommendedName>
</protein>
<gene>
    <name evidence="1" type="ORF">SAMN02745180_01767</name>
</gene>
<dbReference type="Proteomes" id="UP000184389">
    <property type="component" value="Unassembled WGS sequence"/>
</dbReference>
<reference evidence="1 2" key="1">
    <citation type="submission" date="2016-11" db="EMBL/GenBank/DDBJ databases">
        <authorList>
            <person name="Jaros S."/>
            <person name="Januszkiewicz K."/>
            <person name="Wedrychowicz H."/>
        </authorList>
    </citation>
    <scope>NUCLEOTIDE SEQUENCE [LARGE SCALE GENOMIC DNA]</scope>
    <source>
        <strain evidence="1 2">DSM 13106</strain>
    </source>
</reference>
<dbReference type="AlphaFoldDB" id="A0A1M5XP76"/>
<keyword evidence="2" id="KW-1185">Reference proteome</keyword>
<name>A0A1M5XP76_9FIRM</name>
<organism evidence="1 2">
    <name type="scientific">Sporanaerobacter acetigenes DSM 13106</name>
    <dbReference type="NCBI Taxonomy" id="1123281"/>
    <lineage>
        <taxon>Bacteria</taxon>
        <taxon>Bacillati</taxon>
        <taxon>Bacillota</taxon>
        <taxon>Tissierellia</taxon>
        <taxon>Tissierellales</taxon>
        <taxon>Sporanaerobacteraceae</taxon>
        <taxon>Sporanaerobacter</taxon>
    </lineage>
</organism>